<keyword evidence="4" id="KW-1185">Reference proteome</keyword>
<reference evidence="3 4" key="1">
    <citation type="submission" date="2017-12" db="EMBL/GenBank/DDBJ databases">
        <title>Phylogenetic diversity of female urinary microbiome.</title>
        <authorList>
            <person name="Thomas-White K."/>
            <person name="Wolfe A.J."/>
        </authorList>
    </citation>
    <scope>NUCLEOTIDE SEQUENCE [LARGE SCALE GENOMIC DNA]</scope>
    <source>
        <strain evidence="3 4">UMB0402</strain>
    </source>
</reference>
<dbReference type="RefSeq" id="WP_024332038.1">
    <property type="nucleotide sequence ID" value="NZ_JASOXK010000007.1"/>
</dbReference>
<dbReference type="AlphaFoldDB" id="A0A2I1IN65"/>
<evidence type="ECO:0000313" key="4">
    <source>
        <dbReference type="Proteomes" id="UP000235122"/>
    </source>
</evidence>
<proteinExistence type="predicted"/>
<evidence type="ECO:0000313" key="3">
    <source>
        <dbReference type="EMBL" id="PKY72579.1"/>
    </source>
</evidence>
<keyword evidence="2" id="KW-0472">Membrane</keyword>
<feature type="region of interest" description="Disordered" evidence="1">
    <location>
        <begin position="210"/>
        <end position="253"/>
    </location>
</feature>
<comment type="caution">
    <text evidence="3">The sequence shown here is derived from an EMBL/GenBank/DDBJ whole genome shotgun (WGS) entry which is preliminary data.</text>
</comment>
<gene>
    <name evidence="3" type="ORF">CYJ19_06990</name>
</gene>
<dbReference type="GeneID" id="35866627"/>
<sequence>MFGRKKEASTEAIESVRDHAHGWIDAAADYVAPKVDQASKAIRPVYQDARARFEDEILPRVSEASEKLQKDVLPSLEQKAQDATEATKRYGKAAQSSAKKYAAVAAASPAVKKTRAAAQSAKSAALDTPVPSKRELKKAAKQAAKQAKKAAKDNKKALAKARKSNGSSKGGLIALLIAAAVGAAGYVAWRRTKPVEDPWAEEYWEDVKMDLPIDDQEVPNEQAEDAATTDQVQDRTEQKVQAHQAGLDEHSDN</sequence>
<dbReference type="EMBL" id="PKKO01000003">
    <property type="protein sequence ID" value="PKY72579.1"/>
    <property type="molecule type" value="Genomic_DNA"/>
</dbReference>
<keyword evidence="2" id="KW-1133">Transmembrane helix</keyword>
<accession>A0A2I1IN65</accession>
<feature type="transmembrane region" description="Helical" evidence="2">
    <location>
        <begin position="170"/>
        <end position="189"/>
    </location>
</feature>
<evidence type="ECO:0000256" key="2">
    <source>
        <dbReference type="SAM" id="Phobius"/>
    </source>
</evidence>
<protein>
    <submittedName>
        <fullName evidence="3">Uncharacterized protein</fullName>
    </submittedName>
</protein>
<feature type="region of interest" description="Disordered" evidence="1">
    <location>
        <begin position="117"/>
        <end position="167"/>
    </location>
</feature>
<dbReference type="Proteomes" id="UP000235122">
    <property type="component" value="Unassembled WGS sequence"/>
</dbReference>
<feature type="compositionally biased region" description="Acidic residues" evidence="1">
    <location>
        <begin position="212"/>
        <end position="224"/>
    </location>
</feature>
<feature type="compositionally biased region" description="Basic and acidic residues" evidence="1">
    <location>
        <begin position="232"/>
        <end position="253"/>
    </location>
</feature>
<dbReference type="STRING" id="33007.HMPREF3198_00369"/>
<name>A0A2I1IN65_9ACTO</name>
<organism evidence="3 4">
    <name type="scientific">Winkia neuii</name>
    <dbReference type="NCBI Taxonomy" id="33007"/>
    <lineage>
        <taxon>Bacteria</taxon>
        <taxon>Bacillati</taxon>
        <taxon>Actinomycetota</taxon>
        <taxon>Actinomycetes</taxon>
        <taxon>Actinomycetales</taxon>
        <taxon>Actinomycetaceae</taxon>
        <taxon>Winkia</taxon>
    </lineage>
</organism>
<evidence type="ECO:0000256" key="1">
    <source>
        <dbReference type="SAM" id="MobiDB-lite"/>
    </source>
</evidence>
<keyword evidence="2" id="KW-0812">Transmembrane</keyword>